<dbReference type="SFLD" id="SFLDS00029">
    <property type="entry name" value="Radical_SAM"/>
    <property type="match status" value="1"/>
</dbReference>
<organism evidence="10">
    <name type="scientific">freshwater metagenome</name>
    <dbReference type="NCBI Taxonomy" id="449393"/>
    <lineage>
        <taxon>unclassified sequences</taxon>
        <taxon>metagenomes</taxon>
        <taxon>ecological metagenomes</taxon>
    </lineage>
</organism>
<dbReference type="PANTHER" id="PTHR43020:SF2">
    <property type="entry name" value="MITOCHONDRIAL TRNA METHYLTHIOTRANSFERASE CDK5RAP1"/>
    <property type="match status" value="1"/>
</dbReference>
<keyword evidence="4" id="KW-0479">Metal-binding</keyword>
<dbReference type="PANTHER" id="PTHR43020">
    <property type="entry name" value="CDK5 REGULATORY SUBUNIT-ASSOCIATED PROTEIN 1"/>
    <property type="match status" value="1"/>
</dbReference>
<keyword evidence="5" id="KW-0408">Iron</keyword>
<dbReference type="Gene3D" id="3.40.50.12160">
    <property type="entry name" value="Methylthiotransferase, N-terminal domain"/>
    <property type="match status" value="1"/>
</dbReference>
<evidence type="ECO:0000259" key="8">
    <source>
        <dbReference type="PROSITE" id="PS51449"/>
    </source>
</evidence>
<dbReference type="GO" id="GO:0051539">
    <property type="term" value="F:4 iron, 4 sulfur cluster binding"/>
    <property type="evidence" value="ECO:0007669"/>
    <property type="project" value="UniProtKB-KW"/>
</dbReference>
<dbReference type="EMBL" id="CAEZUP010000039">
    <property type="protein sequence ID" value="CAB4610330.1"/>
    <property type="molecule type" value="Genomic_DNA"/>
</dbReference>
<dbReference type="FunFam" id="3.80.30.20:FF:000001">
    <property type="entry name" value="tRNA-2-methylthio-N(6)-dimethylallyladenosine synthase 2"/>
    <property type="match status" value="1"/>
</dbReference>
<gene>
    <name evidence="10" type="ORF">UFOPK1835_01045</name>
</gene>
<dbReference type="InterPro" id="IPR006638">
    <property type="entry name" value="Elp3/MiaA/NifB-like_rSAM"/>
</dbReference>
<accession>A0A6J6HBR1</accession>
<dbReference type="Gene3D" id="3.80.30.20">
    <property type="entry name" value="tm_1862 like domain"/>
    <property type="match status" value="1"/>
</dbReference>
<evidence type="ECO:0000259" key="7">
    <source>
        <dbReference type="PROSITE" id="PS50926"/>
    </source>
</evidence>
<dbReference type="SFLD" id="SFLDF00273">
    <property type="entry name" value="(dimethylallyl)adenosine_tRNA"/>
    <property type="match status" value="1"/>
</dbReference>
<dbReference type="InterPro" id="IPR006463">
    <property type="entry name" value="MiaB_methiolase"/>
</dbReference>
<dbReference type="GO" id="GO:0035597">
    <property type="term" value="F:tRNA-2-methylthio-N(6)-dimethylallyladenosine(37) synthase activity"/>
    <property type="evidence" value="ECO:0007669"/>
    <property type="project" value="TreeGrafter"/>
</dbReference>
<proteinExistence type="inferred from homology"/>
<evidence type="ECO:0000256" key="3">
    <source>
        <dbReference type="ARBA" id="ARBA00022691"/>
    </source>
</evidence>
<dbReference type="InterPro" id="IPR005839">
    <property type="entry name" value="Methylthiotransferase"/>
</dbReference>
<dbReference type="InterPro" id="IPR020612">
    <property type="entry name" value="Methylthiotransferase_CS"/>
</dbReference>
<evidence type="ECO:0000256" key="6">
    <source>
        <dbReference type="ARBA" id="ARBA00023014"/>
    </source>
</evidence>
<dbReference type="InterPro" id="IPR007197">
    <property type="entry name" value="rSAM"/>
</dbReference>
<dbReference type="InterPro" id="IPR023404">
    <property type="entry name" value="rSAM_horseshoe"/>
</dbReference>
<evidence type="ECO:0000256" key="4">
    <source>
        <dbReference type="ARBA" id="ARBA00022723"/>
    </source>
</evidence>
<evidence type="ECO:0000313" key="10">
    <source>
        <dbReference type="EMBL" id="CAB4610330.1"/>
    </source>
</evidence>
<feature type="domain" description="TRAM" evidence="7">
    <location>
        <begin position="407"/>
        <end position="471"/>
    </location>
</feature>
<dbReference type="PROSITE" id="PS50926">
    <property type="entry name" value="TRAM"/>
    <property type="match status" value="1"/>
</dbReference>
<dbReference type="InterPro" id="IPR002792">
    <property type="entry name" value="TRAM_dom"/>
</dbReference>
<evidence type="ECO:0000256" key="1">
    <source>
        <dbReference type="ARBA" id="ARBA00001966"/>
    </source>
</evidence>
<dbReference type="InterPro" id="IPR013848">
    <property type="entry name" value="Methylthiotransferase_N"/>
</dbReference>
<evidence type="ECO:0000259" key="9">
    <source>
        <dbReference type="PROSITE" id="PS51918"/>
    </source>
</evidence>
<dbReference type="SUPFAM" id="SSF102114">
    <property type="entry name" value="Radical SAM enzymes"/>
    <property type="match status" value="1"/>
</dbReference>
<dbReference type="Pfam" id="PF00919">
    <property type="entry name" value="UPF0004"/>
    <property type="match status" value="1"/>
</dbReference>
<dbReference type="PROSITE" id="PS01278">
    <property type="entry name" value="MTTASE_RADICAL"/>
    <property type="match status" value="1"/>
</dbReference>
<dbReference type="Pfam" id="PF01938">
    <property type="entry name" value="TRAM"/>
    <property type="match status" value="1"/>
</dbReference>
<dbReference type="SFLD" id="SFLDG01061">
    <property type="entry name" value="methylthiotransferase"/>
    <property type="match status" value="1"/>
</dbReference>
<name>A0A6J6HBR1_9ZZZZ</name>
<dbReference type="NCBIfam" id="TIGR00089">
    <property type="entry name" value="MiaB/RimO family radical SAM methylthiotransferase"/>
    <property type="match status" value="1"/>
</dbReference>
<dbReference type="GO" id="GO:0046872">
    <property type="term" value="F:metal ion binding"/>
    <property type="evidence" value="ECO:0007669"/>
    <property type="project" value="UniProtKB-KW"/>
</dbReference>
<evidence type="ECO:0000256" key="5">
    <source>
        <dbReference type="ARBA" id="ARBA00023004"/>
    </source>
</evidence>
<dbReference type="PROSITE" id="PS51449">
    <property type="entry name" value="MTTASE_N"/>
    <property type="match status" value="1"/>
</dbReference>
<feature type="domain" description="Radical SAM core" evidence="9">
    <location>
        <begin position="146"/>
        <end position="407"/>
    </location>
</feature>
<dbReference type="PROSITE" id="PS51918">
    <property type="entry name" value="RADICAL_SAM"/>
    <property type="match status" value="1"/>
</dbReference>
<dbReference type="AlphaFoldDB" id="A0A6J6HBR1"/>
<comment type="cofactor">
    <cofactor evidence="1">
        <name>[4Fe-4S] cluster</name>
        <dbReference type="ChEBI" id="CHEBI:49883"/>
    </cofactor>
</comment>
<dbReference type="HAMAP" id="MF_01864">
    <property type="entry name" value="tRNA_metthiotr_MiaB"/>
    <property type="match status" value="1"/>
</dbReference>
<keyword evidence="6" id="KW-0411">Iron-sulfur</keyword>
<dbReference type="GO" id="GO:0005829">
    <property type="term" value="C:cytosol"/>
    <property type="evidence" value="ECO:0007669"/>
    <property type="project" value="TreeGrafter"/>
</dbReference>
<sequence>MTARTYAIRTYGCQMNEHDSERIAGQLEADGLVLADSPEDADVVVFNTCCIRENADNKFYGHLGNMKTVKEQRPEVEIIVSGCLAQKDRDLVRQRAGHVDVVLGTHNVHRAVELLHASRENGPITEIWDEALDEADSFPSALAVKREIDYSAWVTIQIGCDNTCAYCIVPAVRGKEISRPFGELVEQVEGLAADGVYEITLLGQNVNSYGRDLTSARRTEERSSTDERVAGPLWAADEARRPRPLFADLLSAVSNIEGIGRVRYTSPHPKDFRQETIDAMAANPAVCEHLHLPLQSGSDSMLAAMHRGYTADRYLEKLVAARAGIDDLAVTTDIIVGFPGETDDDFERTLEVVAAAEYDSAYTFIFSPREGTEAADLVEQFCDPATVAERFARLRVVVERSALIRHRARIGRIEEIIVEGPSKRDAGVLSGRTRQNKLIHFPCDKPLRVGTLATARVTDAGTFYLHGELVEVLASPRHRTRIPVAAG</sequence>
<dbReference type="SFLD" id="SFLDG01082">
    <property type="entry name" value="B12-binding_domain_containing"/>
    <property type="match status" value="1"/>
</dbReference>
<keyword evidence="3" id="KW-0949">S-adenosyl-L-methionine</keyword>
<feature type="domain" description="MTTase N-terminal" evidence="8">
    <location>
        <begin position="4"/>
        <end position="120"/>
    </location>
</feature>
<dbReference type="FunFam" id="3.40.50.12160:FF:000003">
    <property type="entry name" value="CDK5 regulatory subunit-associated protein 1"/>
    <property type="match status" value="1"/>
</dbReference>
<dbReference type="InterPro" id="IPR038135">
    <property type="entry name" value="Methylthiotransferase_N_sf"/>
</dbReference>
<dbReference type="Pfam" id="PF04055">
    <property type="entry name" value="Radical_SAM"/>
    <property type="match status" value="1"/>
</dbReference>
<dbReference type="InterPro" id="IPR058240">
    <property type="entry name" value="rSAM_sf"/>
</dbReference>
<protein>
    <submittedName>
        <fullName evidence="10">Unannotated protein</fullName>
    </submittedName>
</protein>
<evidence type="ECO:0000256" key="2">
    <source>
        <dbReference type="ARBA" id="ARBA00022485"/>
    </source>
</evidence>
<reference evidence="10" key="1">
    <citation type="submission" date="2020-05" db="EMBL/GenBank/DDBJ databases">
        <authorList>
            <person name="Chiriac C."/>
            <person name="Salcher M."/>
            <person name="Ghai R."/>
            <person name="Kavagutti S V."/>
        </authorList>
    </citation>
    <scope>NUCLEOTIDE SEQUENCE</scope>
</reference>
<keyword evidence="2" id="KW-0004">4Fe-4S</keyword>
<dbReference type="SMART" id="SM00729">
    <property type="entry name" value="Elp3"/>
    <property type="match status" value="1"/>
</dbReference>
<dbReference type="CDD" id="cd01335">
    <property type="entry name" value="Radical_SAM"/>
    <property type="match status" value="1"/>
</dbReference>